<comment type="similarity">
    <text evidence="1">Belongs to the disease resistance NB-LRR family.</text>
</comment>
<evidence type="ECO:0000256" key="2">
    <source>
        <dbReference type="ARBA" id="ARBA00022614"/>
    </source>
</evidence>
<evidence type="ECO:0000256" key="6">
    <source>
        <dbReference type="SAM" id="MobiDB-lite"/>
    </source>
</evidence>
<sequence>MAELAAGAVSSLLGVIRNEALLLGGIRGDVQFIKEEIESMNSFLAHLTRTAPPGREHDEQVRTWMNQVRLLAQDCNNCLDLYLYRGNPDIHRARGVLRRYLWWAPWFLQKLVAQHRAAIQLRQLKERARDVGKRRLRYGVEVRGKSLAGQSPLAAGLTAAAAASLSAQALHLLQQVAMLLDTVVLFYILVELKQVKSQSQKQDTEEEGEEVGQDFDSWEDYYRKLDIYREKKRMLHKIKENIKEMKIYEKLDKIKSDIKDRQLVGNQQQLLQLNPEQKKGVDPLDLDVLLQLLHQSAAAVSQQDQVKNKDIHQLPVWDDTIITKIAKKLKERMEVDEKHNNLNEQMGVQLQENEETAEQGGGGEKATKEKEEGEKEDEEEEEEDEGPIRLH</sequence>
<dbReference type="InterPro" id="IPR041118">
    <property type="entry name" value="Rx_N"/>
</dbReference>
<name>A0A1E5WEZ8_9POAL</name>
<dbReference type="Proteomes" id="UP000095767">
    <property type="component" value="Unassembled WGS sequence"/>
</dbReference>
<keyword evidence="4" id="KW-0547">Nucleotide-binding</keyword>
<evidence type="ECO:0000313" key="9">
    <source>
        <dbReference type="Proteomes" id="UP000095767"/>
    </source>
</evidence>
<dbReference type="PANTHER" id="PTHR19338">
    <property type="entry name" value="TRANSLOCASE OF INNER MITOCHONDRIAL MEMBRANE 13 HOMOLOG"/>
    <property type="match status" value="1"/>
</dbReference>
<gene>
    <name evidence="8" type="ORF">BAE44_0002992</name>
</gene>
<feature type="domain" description="Disease resistance N-terminal" evidence="7">
    <location>
        <begin position="9"/>
        <end position="87"/>
    </location>
</feature>
<keyword evidence="9" id="KW-1185">Reference proteome</keyword>
<dbReference type="AlphaFoldDB" id="A0A1E5WEZ8"/>
<dbReference type="EMBL" id="LWDX02010456">
    <property type="protein sequence ID" value="OEL35989.1"/>
    <property type="molecule type" value="Genomic_DNA"/>
</dbReference>
<dbReference type="GO" id="GO:0000166">
    <property type="term" value="F:nucleotide binding"/>
    <property type="evidence" value="ECO:0007669"/>
    <property type="project" value="UniProtKB-KW"/>
</dbReference>
<dbReference type="PANTHER" id="PTHR19338:SF40">
    <property type="entry name" value="OS06G0314450 PROTEIN"/>
    <property type="match status" value="1"/>
</dbReference>
<evidence type="ECO:0000256" key="5">
    <source>
        <dbReference type="ARBA" id="ARBA00022821"/>
    </source>
</evidence>
<keyword evidence="3" id="KW-0677">Repeat</keyword>
<comment type="caution">
    <text evidence="8">The sequence shown here is derived from an EMBL/GenBank/DDBJ whole genome shotgun (WGS) entry which is preliminary data.</text>
</comment>
<evidence type="ECO:0000259" key="7">
    <source>
        <dbReference type="Pfam" id="PF18052"/>
    </source>
</evidence>
<evidence type="ECO:0000313" key="8">
    <source>
        <dbReference type="EMBL" id="OEL35989.1"/>
    </source>
</evidence>
<keyword evidence="5" id="KW-0611">Plant defense</keyword>
<dbReference type="CDD" id="cd14798">
    <property type="entry name" value="RX-CC_like"/>
    <property type="match status" value="1"/>
</dbReference>
<evidence type="ECO:0000256" key="1">
    <source>
        <dbReference type="ARBA" id="ARBA00008894"/>
    </source>
</evidence>
<evidence type="ECO:0000256" key="4">
    <source>
        <dbReference type="ARBA" id="ARBA00022741"/>
    </source>
</evidence>
<proteinExistence type="inferred from homology"/>
<dbReference type="OrthoDB" id="3027644at2759"/>
<evidence type="ECO:0000256" key="3">
    <source>
        <dbReference type="ARBA" id="ARBA00022737"/>
    </source>
</evidence>
<protein>
    <recommendedName>
        <fullName evidence="7">Disease resistance N-terminal domain-containing protein</fullName>
    </recommendedName>
</protein>
<keyword evidence="2" id="KW-0433">Leucine-rich repeat</keyword>
<organism evidence="8 9">
    <name type="scientific">Dichanthelium oligosanthes</name>
    <dbReference type="NCBI Taxonomy" id="888268"/>
    <lineage>
        <taxon>Eukaryota</taxon>
        <taxon>Viridiplantae</taxon>
        <taxon>Streptophyta</taxon>
        <taxon>Embryophyta</taxon>
        <taxon>Tracheophyta</taxon>
        <taxon>Spermatophyta</taxon>
        <taxon>Magnoliopsida</taxon>
        <taxon>Liliopsida</taxon>
        <taxon>Poales</taxon>
        <taxon>Poaceae</taxon>
        <taxon>PACMAD clade</taxon>
        <taxon>Panicoideae</taxon>
        <taxon>Panicodae</taxon>
        <taxon>Paniceae</taxon>
        <taxon>Dichantheliinae</taxon>
        <taxon>Dichanthelium</taxon>
    </lineage>
</organism>
<dbReference type="Pfam" id="PF18052">
    <property type="entry name" value="Rx_N"/>
    <property type="match status" value="1"/>
</dbReference>
<dbReference type="GO" id="GO:0006952">
    <property type="term" value="P:defense response"/>
    <property type="evidence" value="ECO:0007669"/>
    <property type="project" value="UniProtKB-KW"/>
</dbReference>
<feature type="compositionally biased region" description="Acidic residues" evidence="6">
    <location>
        <begin position="374"/>
        <end position="385"/>
    </location>
</feature>
<accession>A0A1E5WEZ8</accession>
<feature type="region of interest" description="Disordered" evidence="6">
    <location>
        <begin position="342"/>
        <end position="391"/>
    </location>
</feature>
<dbReference type="Gene3D" id="1.20.5.4130">
    <property type="match status" value="1"/>
</dbReference>
<reference evidence="8 9" key="1">
    <citation type="submission" date="2016-09" db="EMBL/GenBank/DDBJ databases">
        <title>The draft genome of Dichanthelium oligosanthes: A C3 panicoid grass species.</title>
        <authorList>
            <person name="Studer A.J."/>
            <person name="Schnable J.C."/>
            <person name="Brutnell T.P."/>
        </authorList>
    </citation>
    <scope>NUCLEOTIDE SEQUENCE [LARGE SCALE GENOMIC DNA]</scope>
    <source>
        <strain evidence="9">cv. Kellogg 1175</strain>
        <tissue evidence="8">Leaf</tissue>
    </source>
</reference>
<dbReference type="InterPro" id="IPR038005">
    <property type="entry name" value="RX-like_CC"/>
</dbReference>